<dbReference type="AlphaFoldDB" id="A0A7S3WW54"/>
<keyword evidence="2" id="KW-0808">Transferase</keyword>
<feature type="compositionally biased region" description="Pro residues" evidence="3">
    <location>
        <begin position="277"/>
        <end position="293"/>
    </location>
</feature>
<dbReference type="PANTHER" id="PTHR11918">
    <property type="entry name" value="RADICAL SAM PROTEINS"/>
    <property type="match status" value="1"/>
</dbReference>
<comment type="cofactor">
    <cofactor evidence="1">
        <name>[4Fe-4S] cluster</name>
        <dbReference type="ChEBI" id="CHEBI:49883"/>
    </cofactor>
</comment>
<dbReference type="PROSITE" id="PS01278">
    <property type="entry name" value="MTTASE_RADICAL"/>
    <property type="match status" value="1"/>
</dbReference>
<dbReference type="InterPro" id="IPR020612">
    <property type="entry name" value="Methylthiotransferase_CS"/>
</dbReference>
<dbReference type="InterPro" id="IPR007197">
    <property type="entry name" value="rSAM"/>
</dbReference>
<dbReference type="InterPro" id="IPR013848">
    <property type="entry name" value="Methylthiotransferase_N"/>
</dbReference>
<dbReference type="GO" id="GO:0035598">
    <property type="term" value="F:tRNA (N(6)-L-threonylcarbamoyladenosine(37)-C(2))-methylthiotransferase activity"/>
    <property type="evidence" value="ECO:0007669"/>
    <property type="project" value="TreeGrafter"/>
</dbReference>
<dbReference type="SFLD" id="SFLDS00029">
    <property type="entry name" value="Radical_SAM"/>
    <property type="match status" value="1"/>
</dbReference>
<dbReference type="Gene3D" id="3.30.750.210">
    <property type="match status" value="1"/>
</dbReference>
<evidence type="ECO:0008006" key="7">
    <source>
        <dbReference type="Google" id="ProtNLM"/>
    </source>
</evidence>
<protein>
    <recommendedName>
        <fullName evidence="7">MTTase N-terminal domain-containing protein</fullName>
    </recommendedName>
</protein>
<name>A0A7S3WW54_EMIHU</name>
<evidence type="ECO:0000313" key="6">
    <source>
        <dbReference type="EMBL" id="CAE0580223.1"/>
    </source>
</evidence>
<dbReference type="PROSITE" id="PS51449">
    <property type="entry name" value="MTTASE_N"/>
    <property type="match status" value="1"/>
</dbReference>
<evidence type="ECO:0000259" key="4">
    <source>
        <dbReference type="PROSITE" id="PS51449"/>
    </source>
</evidence>
<reference evidence="6" key="1">
    <citation type="submission" date="2021-01" db="EMBL/GenBank/DDBJ databases">
        <authorList>
            <person name="Corre E."/>
            <person name="Pelletier E."/>
            <person name="Niang G."/>
            <person name="Scheremetjew M."/>
            <person name="Finn R."/>
            <person name="Kale V."/>
            <person name="Holt S."/>
            <person name="Cochrane G."/>
            <person name="Meng A."/>
            <person name="Brown T."/>
            <person name="Cohen L."/>
        </authorList>
    </citation>
    <scope>NUCLEOTIDE SEQUENCE</scope>
    <source>
        <strain evidence="6">379</strain>
    </source>
</reference>
<proteinExistence type="predicted"/>
<dbReference type="InterPro" id="IPR038135">
    <property type="entry name" value="Methylthiotransferase_N_sf"/>
</dbReference>
<dbReference type="Pfam" id="PF00919">
    <property type="entry name" value="UPF0004"/>
    <property type="match status" value="1"/>
</dbReference>
<feature type="domain" description="MTTase N-terminal" evidence="4">
    <location>
        <begin position="46"/>
        <end position="160"/>
    </location>
</feature>
<evidence type="ECO:0000256" key="2">
    <source>
        <dbReference type="ARBA" id="ARBA00022679"/>
    </source>
</evidence>
<feature type="region of interest" description="Disordered" evidence="3">
    <location>
        <begin position="272"/>
        <end position="300"/>
    </location>
</feature>
<dbReference type="Gene3D" id="3.40.50.12160">
    <property type="entry name" value="Methylthiotransferase, N-terminal domain"/>
    <property type="match status" value="1"/>
</dbReference>
<dbReference type="EMBL" id="HBIR01046126">
    <property type="protein sequence ID" value="CAE0580223.1"/>
    <property type="molecule type" value="Transcribed_RNA"/>
</dbReference>
<dbReference type="InterPro" id="IPR058240">
    <property type="entry name" value="rSAM_sf"/>
</dbReference>
<evidence type="ECO:0000256" key="1">
    <source>
        <dbReference type="ARBA" id="ARBA00001966"/>
    </source>
</evidence>
<dbReference type="PANTHER" id="PTHR11918:SF45">
    <property type="entry name" value="THREONYLCARBAMOYLADENOSINE TRNA METHYLTHIOTRANSFERASE"/>
    <property type="match status" value="1"/>
</dbReference>
<dbReference type="GO" id="GO:0051539">
    <property type="term" value="F:4 iron, 4 sulfur cluster binding"/>
    <property type="evidence" value="ECO:0007669"/>
    <property type="project" value="UniProtKB-KW"/>
</dbReference>
<evidence type="ECO:0000259" key="5">
    <source>
        <dbReference type="PROSITE" id="PS51918"/>
    </source>
</evidence>
<accession>A0A7S3WW54</accession>
<gene>
    <name evidence="6" type="ORF">EHUX00137_LOCUS36026</name>
</gene>
<sequence length="300" mass="31573">MLADLEDIAAPSQLDRPARGVRRRAPLATQPANSIELGLAPPPGSQSVYVKTYGCSHNASDSEYMCGLLAAHGYTLLPAARRGEADVWLINSCTVKNPSQDHLATDLRRGRELGKVLVVAGCVPQADRALSRPGGLLHGVSLLGVQQFDRVVEVVRLALDGGGAVSFLDRPHGVRPALDLPKVRRNALVEIVPINTGCLGSCSYCKTVHARGRLGSYEPAAIVSRVAAAFDEGVAEVWLTSEDSGAYGIDLGTSLAELLEALLPAVPAGRRLRLGTAPPPPSPARHPLPPPAAPQTLLRA</sequence>
<dbReference type="PROSITE" id="PS51918">
    <property type="entry name" value="RADICAL_SAM"/>
    <property type="match status" value="1"/>
</dbReference>
<dbReference type="GO" id="GO:0005783">
    <property type="term" value="C:endoplasmic reticulum"/>
    <property type="evidence" value="ECO:0007669"/>
    <property type="project" value="TreeGrafter"/>
</dbReference>
<dbReference type="GO" id="GO:0046872">
    <property type="term" value="F:metal ion binding"/>
    <property type="evidence" value="ECO:0007669"/>
    <property type="project" value="UniProtKB-KW"/>
</dbReference>
<feature type="domain" description="Radical SAM core" evidence="5">
    <location>
        <begin position="181"/>
        <end position="300"/>
    </location>
</feature>
<evidence type="ECO:0000256" key="3">
    <source>
        <dbReference type="SAM" id="MobiDB-lite"/>
    </source>
</evidence>
<organism evidence="6">
    <name type="scientific">Emiliania huxleyi</name>
    <name type="common">Coccolithophore</name>
    <name type="synonym">Pontosphaera huxleyi</name>
    <dbReference type="NCBI Taxonomy" id="2903"/>
    <lineage>
        <taxon>Eukaryota</taxon>
        <taxon>Haptista</taxon>
        <taxon>Haptophyta</taxon>
        <taxon>Prymnesiophyceae</taxon>
        <taxon>Isochrysidales</taxon>
        <taxon>Noelaerhabdaceae</taxon>
        <taxon>Emiliania</taxon>
    </lineage>
</organism>
<dbReference type="SUPFAM" id="SSF102114">
    <property type="entry name" value="Radical SAM enzymes"/>
    <property type="match status" value="1"/>
</dbReference>